<feature type="region of interest" description="Disordered" evidence="5">
    <location>
        <begin position="2122"/>
        <end position="2333"/>
    </location>
</feature>
<dbReference type="RefSeq" id="WP_004559673.1">
    <property type="nucleotide sequence ID" value="NZ_AOUO01000604.1"/>
</dbReference>
<dbReference type="InterPro" id="IPR018247">
    <property type="entry name" value="EF_Hand_1_Ca_BS"/>
</dbReference>
<feature type="domain" description="Insecticide toxin TcdB middle/N-terminal" evidence="8">
    <location>
        <begin position="656"/>
        <end position="794"/>
    </location>
</feature>
<feature type="region of interest" description="Disordered" evidence="5">
    <location>
        <begin position="1882"/>
        <end position="1943"/>
    </location>
</feature>
<dbReference type="EMBL" id="AOUO01000604">
    <property type="protein sequence ID" value="EOD63595.1"/>
    <property type="molecule type" value="Genomic_DNA"/>
</dbReference>
<protein>
    <submittedName>
        <fullName evidence="9">YD repeat-containing protein</fullName>
    </submittedName>
</protein>
<keyword evidence="3" id="KW-0732">Signal</keyword>
<dbReference type="InterPro" id="IPR003284">
    <property type="entry name" value="Sal_SpvB"/>
</dbReference>
<keyword evidence="2" id="KW-0964">Secreted</keyword>
<dbReference type="Gene3D" id="2.180.10.10">
    <property type="entry name" value="RHS repeat-associated core"/>
    <property type="match status" value="1"/>
</dbReference>
<dbReference type="Proteomes" id="UP000014139">
    <property type="component" value="Unassembled WGS sequence"/>
</dbReference>
<dbReference type="PANTHER" id="PTHR32305">
    <property type="match status" value="1"/>
</dbReference>
<dbReference type="Pfam" id="PF12256">
    <property type="entry name" value="TcdB_toxin_midN"/>
    <property type="match status" value="1"/>
</dbReference>
<evidence type="ECO:0000256" key="5">
    <source>
        <dbReference type="SAM" id="MobiDB-lite"/>
    </source>
</evidence>
<dbReference type="Pfam" id="PF03534">
    <property type="entry name" value="SpvB"/>
    <property type="match status" value="1"/>
</dbReference>
<accession>R1HJ60</accession>
<proteinExistence type="predicted"/>
<keyword evidence="6" id="KW-0472">Membrane</keyword>
<sequence length="2358" mass="262926">MPEVPVISVPKGGGAVRGIGEKFGANPATGTGSLTVPLEPSPGRNGFGPALELAYDSGAGNGPFGLGWHLGLPSVTRKTEKGLPAYRDDSTSAAEDTFLLSGAEDLVPELNAHGVPETRHREQDGRGFTVRRYRPRIEGLFARIERWTAVDTGETHWRSISKDDVTTCYGRTAESRIADPRDPRRVFSWLVCESRDAVGNEVRYEYKAEDVAGVDVLASHERNREDADRTAQRHLKRIKYGNDAPGEGPDWHFEVVFDYGEHDTDTPTPAEDQPWRCRLDPFSTYRAGFEVREYRLCRRVLMFHHFPGEPGVGRDCLVRATELRYRGDAVRGERVLSALASVVRHGFRRSADGWVKRSLPPLELEYREATIDTRVHALDHDALANLPVGLGEPAYRWVDLDGDGRSGVLSEQAGAWFYKPNLGNGRFGPVQTTRRPSQAALAGGRGQLLDLSGDGSLDFAEFGGRTPGFSERTGDHGWGPFRSFAARPDLDWTDANLRFVDLDGDGHADVLLTGDWMFTWYRSLGENGFDLGGRTFLTGDEERGPRLVFAEESQSVHLADMSGDGLTDLVRIRNGEACYWPNLGHGRFGAKVAMDHAPWLDDPAQFDPARLRLADVDGSGTTDLLYLHPRGTRLYRNQSGNSWAAAHDLGVPFPRADSAAQVSAVDLLGTGTACLVWSSPLPGDAGQPLRYLNLMSGGKPHLLVAARNNLGAETRVSYAPSTRFSAADQAAGRPWVTRLPFPVQVVDRVETVDLVGRNRFTTVYAYHHGYFDGVEREFRGFGMVEQWDTELLTTLEDGDLRPDAANHSRESDVPPVLTRTWFHTGAFLDAQRVSRQFAHEYFDGGLTLPGSVVPPGLTADEERQAHRALKGMPLRQEVYALDGSDRETTPYLVTEHNYTVELLQHARQRRADREDMRHAVFHTTPRETLTAHYERGPDPRVGHELVLDVDAFGNVLRSAAVAYGRREPGTAGLAEQRRLHVVVTENDFTNPVDGPDDHRVPLRCETRTFEVLGVAPAGVLFSFDELRAGLGAVAVDLPYEDDRDPGSAARRLIERSRTLFRRDDLTGPLPPGSLETLALPFQGYRQAFTPGLVTELYGDRVDTKTLADSGYVRIDGDWWIPSGQVRYSPGHDDDPPAELEFARRHFFLPHRFHDPFGGVTTVTYDRYALLVASSTDAVGNVTTVGDRDAGGQVLGNGNDYRVLRPRLVTDANRNRAEIAHDALGRVCGTAVTGKLGERLGDSLDGFRADLDQAEIDRYFGDPLADPAALLRGASTRVVYDELAFWRAGRPCATATLARETHVGDLAPGAHSRVRHYLSFSDGFGRDIQQKAQAEPGPGGETRWVGSGWTIFNNKGKPVRTFEPFFTATPRFEFAKAAGVSSVLFYDPMDRVVVTLNPDSTYTKTRLDPWHEETWDANDTVLLHPGEDPETAGYTGRYLAGLGSWTTWYTRRIGGDLGPAEQHAAEQAAVHAATPVRVSFDTLGRTFRSEEHNRFVRDGSLVEERYPTHTRLDVEGNEREVRDALGRVVMRYRYDMLGNRLNRSGMDTGGGPLLLDVLGKPRYSWNSRGFRFRTEYDPLRRPVRSHVSGPGLDGELLHQRTEYGEGRPDAEAKNLRGQVVRQFDDAGVSTHDTYDFKGNPVDAGRQLAAGYRALPDWNGPVRLEDQVFAGRTRYDALNRPTSVTTPDGSVVRPRYNEASLLERLDAQLRGSADVTTFVANLDYNARGQRLAAELGSGATTTYDYDPLTFRMRGLRTHRHAELLQDLTYTFDPAGNVTGVRDDAQQTVFFRNQVVEPSAAYTYDAVYRLVSATGREHLGQTAPDATDAPRVGLSHPGDGAAMARYVQRYVYDAVGNILRMAHRTGGSGWTRDYTYAEPSLLEPELSGNRLSHTASSGESTTPQPFGYDEQGNITAMPELPSMRWDPQDRLQSTSRQALGDDSPETTYYVYDGTGRRVRKVTELGGETPRRKAERIYLGSFEVYREYGVDGEVSLERETLHFLDGAQRVALVETRTLGRDEGAESLTRYQLANHLGSAVLELDGVGRVISYEEYHPYGSTAYQAVRSAVEAPKRYRYTGKERDSETGLYYHGARYYAPWLGRWTAADPSGLADGTDLYAYVRGDPIRLRDPSGMGGEDSTKRPGGAEHTKNARPSTKHDHQRGMSRKQREQENARERAEEAKRRGKRPTNETDTERKQRENLERKERYRKEAEKEREEKTRDPEAEEREKVQKEREERQRQREQRAREEKARREQEKKDRESQEEHERGEQEKHPEPKPEKPPEVKPDLNPEQTTERRANPQETPPHGEVPPVVTPSPSPGWQMPRLPAPTRQQQQQAATTLTFGTVLLIIVVIVLAPVGA</sequence>
<feature type="compositionally biased region" description="Basic and acidic residues" evidence="5">
    <location>
        <begin position="2135"/>
        <end position="2297"/>
    </location>
</feature>
<dbReference type="InterPro" id="IPR050708">
    <property type="entry name" value="T6SS_VgrG/RHS"/>
</dbReference>
<evidence type="ECO:0000313" key="10">
    <source>
        <dbReference type="Proteomes" id="UP000014139"/>
    </source>
</evidence>
<feature type="domain" description="Insecticide toxin TcdB middle/C-terminal" evidence="7">
    <location>
        <begin position="864"/>
        <end position="970"/>
    </location>
</feature>
<evidence type="ECO:0000256" key="2">
    <source>
        <dbReference type="ARBA" id="ARBA00022525"/>
    </source>
</evidence>
<dbReference type="PANTHER" id="PTHR32305:SF15">
    <property type="entry name" value="PROTEIN RHSA-RELATED"/>
    <property type="match status" value="1"/>
</dbReference>
<evidence type="ECO:0000256" key="1">
    <source>
        <dbReference type="ARBA" id="ARBA00004613"/>
    </source>
</evidence>
<reference evidence="9 10" key="1">
    <citation type="submission" date="2013-02" db="EMBL/GenBank/DDBJ databases">
        <title>Draft genome sequence of Amycolatopsis vancoresmycina strain DSM 44592T.</title>
        <authorList>
            <person name="Kumar S."/>
            <person name="Kaur N."/>
            <person name="Kaur C."/>
            <person name="Raghava G.P.S."/>
            <person name="Mayilraj S."/>
        </authorList>
    </citation>
    <scope>NUCLEOTIDE SEQUENCE [LARGE SCALE GENOMIC DNA]</scope>
    <source>
        <strain evidence="9 10">DSM 44592</strain>
    </source>
</reference>
<keyword evidence="6" id="KW-0812">Transmembrane</keyword>
<feature type="compositionally biased region" description="Polar residues" evidence="5">
    <location>
        <begin position="1886"/>
        <end position="1901"/>
    </location>
</feature>
<dbReference type="Pfam" id="PF13517">
    <property type="entry name" value="FG-GAP_3"/>
    <property type="match status" value="1"/>
</dbReference>
<dbReference type="InterPro" id="IPR022044">
    <property type="entry name" value="TcdB_toxin_mid/C"/>
</dbReference>
<dbReference type="GO" id="GO:0005576">
    <property type="term" value="C:extracellular region"/>
    <property type="evidence" value="ECO:0007669"/>
    <property type="project" value="UniProtKB-SubCell"/>
</dbReference>
<evidence type="ECO:0000313" key="9">
    <source>
        <dbReference type="EMBL" id="EOD63595.1"/>
    </source>
</evidence>
<evidence type="ECO:0000256" key="6">
    <source>
        <dbReference type="SAM" id="Phobius"/>
    </source>
</evidence>
<dbReference type="InterPro" id="IPR022045">
    <property type="entry name" value="TcdB_toxin_mid/N"/>
</dbReference>
<name>R1HJ60_9PSEU</name>
<dbReference type="PATRIC" id="fig|1292037.4.peg.6792"/>
<feature type="compositionally biased region" description="Low complexity" evidence="5">
    <location>
        <begin position="2322"/>
        <end position="2333"/>
    </location>
</feature>
<dbReference type="NCBIfam" id="TIGR03696">
    <property type="entry name" value="Rhs_assc_core"/>
    <property type="match status" value="1"/>
</dbReference>
<dbReference type="InterPro" id="IPR022385">
    <property type="entry name" value="Rhs_assc_core"/>
</dbReference>
<evidence type="ECO:0000256" key="3">
    <source>
        <dbReference type="ARBA" id="ARBA00022729"/>
    </source>
</evidence>
<keyword evidence="10" id="KW-1185">Reference proteome</keyword>
<evidence type="ECO:0000256" key="4">
    <source>
        <dbReference type="ARBA" id="ARBA00023026"/>
    </source>
</evidence>
<keyword evidence="4" id="KW-0843">Virulence</keyword>
<dbReference type="InterPro" id="IPR006530">
    <property type="entry name" value="YD"/>
</dbReference>
<dbReference type="PROSITE" id="PS00018">
    <property type="entry name" value="EF_HAND_1"/>
    <property type="match status" value="1"/>
</dbReference>
<dbReference type="PRINTS" id="PR01341">
    <property type="entry name" value="SALSPVBPROT"/>
</dbReference>
<dbReference type="GO" id="GO:0005737">
    <property type="term" value="C:cytoplasm"/>
    <property type="evidence" value="ECO:0007669"/>
    <property type="project" value="InterPro"/>
</dbReference>
<gene>
    <name evidence="9" type="ORF">H480_36168</name>
</gene>
<comment type="subcellular location">
    <subcellularLocation>
        <location evidence="1">Secreted</location>
    </subcellularLocation>
</comment>
<keyword evidence="6" id="KW-1133">Transmembrane helix</keyword>
<feature type="transmembrane region" description="Helical" evidence="6">
    <location>
        <begin position="2335"/>
        <end position="2356"/>
    </location>
</feature>
<comment type="caution">
    <text evidence="9">The sequence shown here is derived from an EMBL/GenBank/DDBJ whole genome shotgun (WGS) entry which is preliminary data.</text>
</comment>
<evidence type="ECO:0000259" key="7">
    <source>
        <dbReference type="Pfam" id="PF12255"/>
    </source>
</evidence>
<evidence type="ECO:0000259" key="8">
    <source>
        <dbReference type="Pfam" id="PF12256"/>
    </source>
</evidence>
<dbReference type="Pfam" id="PF12255">
    <property type="entry name" value="TcdB_toxin_midC"/>
    <property type="match status" value="1"/>
</dbReference>
<dbReference type="eggNOG" id="COG3209">
    <property type="taxonomic scope" value="Bacteria"/>
</dbReference>
<dbReference type="InterPro" id="IPR013517">
    <property type="entry name" value="FG-GAP"/>
</dbReference>
<organism evidence="9 10">
    <name type="scientific">Amycolatopsis vancoresmycina DSM 44592</name>
    <dbReference type="NCBI Taxonomy" id="1292037"/>
    <lineage>
        <taxon>Bacteria</taxon>
        <taxon>Bacillati</taxon>
        <taxon>Actinomycetota</taxon>
        <taxon>Actinomycetes</taxon>
        <taxon>Pseudonocardiales</taxon>
        <taxon>Pseudonocardiaceae</taxon>
        <taxon>Amycolatopsis</taxon>
    </lineage>
</organism>
<dbReference type="NCBIfam" id="TIGR01643">
    <property type="entry name" value="YD_repeat_2x"/>
    <property type="match status" value="1"/>
</dbReference>
<dbReference type="SUPFAM" id="SSF69318">
    <property type="entry name" value="Integrin alpha N-terminal domain"/>
    <property type="match status" value="1"/>
</dbReference>
<dbReference type="InterPro" id="IPR028994">
    <property type="entry name" value="Integrin_alpha_N"/>
</dbReference>